<dbReference type="RefSeq" id="WP_131366556.1">
    <property type="nucleotide sequence ID" value="NZ_SJKB01000028.1"/>
</dbReference>
<dbReference type="InterPro" id="IPR017853">
    <property type="entry name" value="GH"/>
</dbReference>
<keyword evidence="1" id="KW-0732">Signal</keyword>
<name>A0A4R0JTS6_9ACTN</name>
<feature type="domain" description="Rv2525c-like glycoside hydrolase-like" evidence="3">
    <location>
        <begin position="204"/>
        <end position="395"/>
    </location>
</feature>
<keyword evidence="5" id="KW-1185">Reference proteome</keyword>
<dbReference type="Gene3D" id="1.10.101.10">
    <property type="entry name" value="PGBD-like superfamily/PGBD"/>
    <property type="match status" value="2"/>
</dbReference>
<dbReference type="InterPro" id="IPR036365">
    <property type="entry name" value="PGBD-like_sf"/>
</dbReference>
<feature type="signal peptide" evidence="1">
    <location>
        <begin position="1"/>
        <end position="33"/>
    </location>
</feature>
<dbReference type="AlphaFoldDB" id="A0A4R0JTS6"/>
<protein>
    <submittedName>
        <fullName evidence="4">DUF1906 domain-containing protein</fullName>
    </submittedName>
</protein>
<dbReference type="InterPro" id="IPR002477">
    <property type="entry name" value="Peptidoglycan-bd-like"/>
</dbReference>
<feature type="domain" description="Peptidoglycan binding-like" evidence="2">
    <location>
        <begin position="485"/>
        <end position="537"/>
    </location>
</feature>
<evidence type="ECO:0000313" key="5">
    <source>
        <dbReference type="Proteomes" id="UP000291144"/>
    </source>
</evidence>
<dbReference type="InterPro" id="IPR015020">
    <property type="entry name" value="Rv2525c-like_Glyco_Hydro-like"/>
</dbReference>
<reference evidence="4 5" key="1">
    <citation type="submission" date="2019-02" db="EMBL/GenBank/DDBJ databases">
        <title>Kribbella capetownensis sp. nov. and Kribbella speibonae sp. nov., isolated from soil.</title>
        <authorList>
            <person name="Curtis S.M."/>
            <person name="Norton I."/>
            <person name="Everest G.J."/>
            <person name="Meyers P.R."/>
        </authorList>
    </citation>
    <scope>NUCLEOTIDE SEQUENCE [LARGE SCALE GENOMIC DNA]</scope>
    <source>
        <strain evidence="4 5">NRRL B-24813</strain>
    </source>
</reference>
<accession>A0A4R0JTS6</accession>
<gene>
    <name evidence="4" type="ORF">E0H73_42735</name>
</gene>
<dbReference type="Pfam" id="PF08924">
    <property type="entry name" value="Rv2525c_GlyHyd-like"/>
    <property type="match status" value="1"/>
</dbReference>
<dbReference type="Proteomes" id="UP000291144">
    <property type="component" value="Unassembled WGS sequence"/>
</dbReference>
<sequence>MTLIVKGNNMAFRTAGLAATVVVLGAVTAPADAAPATRDVDYRGYHLTVPANWQVIDLAERPTTCVRGDLHAVYLGAPGRDQQCPAHAVGRTESVVIQPLDASAVASDVLVSTQAAPQHLSRSVDQEVRFAVPAAGVVVSATYGSDFDTLAGVLRSARLDGSARAAAMPAAPRVATASIAATDTNYTGDGFDACNAPSSALMAAWTATTAYRAIGIYFGGSHRYCSAQPNLTPAWLTEQAGRGWHFLPIYVGTQASGLGTTAAAKGSAEADDAVNAAAALGIPPGSVLYNDMEAYSATYTTNVLNYLSAWTAELHAKGYKSGVYGSLLSAVRDLNATYGPTSPDVVWFASYNNAKNTDTSYIDPTHWADHQRAHQYHGGVSETHGGYTLEMDGDYLDVQVAGDVTPPPTPSWPVVVAGSIGERVKTVQYLLNHRQAAGLAVDGDFGPATLAAVKAFQSAHGLPVDGRVGAATWEQLVVPVQQGSTGSAVKAVQSQLTAHGIRTDVDGDFGPATTTNVEAFQARSALPRTGTVGTTTWLYLVA</sequence>
<proteinExistence type="predicted"/>
<dbReference type="SUPFAM" id="SSF47090">
    <property type="entry name" value="PGBD-like"/>
    <property type="match status" value="2"/>
</dbReference>
<feature type="chain" id="PRO_5020559434" evidence="1">
    <location>
        <begin position="34"/>
        <end position="542"/>
    </location>
</feature>
<dbReference type="EMBL" id="SJKB01000028">
    <property type="protein sequence ID" value="TCC48528.1"/>
    <property type="molecule type" value="Genomic_DNA"/>
</dbReference>
<dbReference type="Gene3D" id="3.20.20.80">
    <property type="entry name" value="Glycosidases"/>
    <property type="match status" value="1"/>
</dbReference>
<evidence type="ECO:0000313" key="4">
    <source>
        <dbReference type="EMBL" id="TCC48528.1"/>
    </source>
</evidence>
<dbReference type="OrthoDB" id="5171321at2"/>
<dbReference type="Pfam" id="PF01471">
    <property type="entry name" value="PG_binding_1"/>
    <property type="match status" value="2"/>
</dbReference>
<evidence type="ECO:0000259" key="2">
    <source>
        <dbReference type="Pfam" id="PF01471"/>
    </source>
</evidence>
<evidence type="ECO:0000256" key="1">
    <source>
        <dbReference type="SAM" id="SignalP"/>
    </source>
</evidence>
<organism evidence="4 5">
    <name type="scientific">Kribbella pittospori</name>
    <dbReference type="NCBI Taxonomy" id="722689"/>
    <lineage>
        <taxon>Bacteria</taxon>
        <taxon>Bacillati</taxon>
        <taxon>Actinomycetota</taxon>
        <taxon>Actinomycetes</taxon>
        <taxon>Propionibacteriales</taxon>
        <taxon>Kribbellaceae</taxon>
        <taxon>Kribbella</taxon>
    </lineage>
</organism>
<dbReference type="InterPro" id="IPR036366">
    <property type="entry name" value="PGBDSf"/>
</dbReference>
<evidence type="ECO:0000259" key="3">
    <source>
        <dbReference type="Pfam" id="PF08924"/>
    </source>
</evidence>
<comment type="caution">
    <text evidence="4">The sequence shown here is derived from an EMBL/GenBank/DDBJ whole genome shotgun (WGS) entry which is preliminary data.</text>
</comment>
<dbReference type="SUPFAM" id="SSF51445">
    <property type="entry name" value="(Trans)glycosidases"/>
    <property type="match status" value="1"/>
</dbReference>
<feature type="domain" description="Peptidoglycan binding-like" evidence="2">
    <location>
        <begin position="421"/>
        <end position="476"/>
    </location>
</feature>